<dbReference type="EMBL" id="VIGV01000003">
    <property type="protein sequence ID" value="TWS24427.1"/>
    <property type="molecule type" value="Genomic_DNA"/>
</dbReference>
<dbReference type="Proteomes" id="UP000319792">
    <property type="component" value="Unassembled WGS sequence"/>
</dbReference>
<name>A0A5C5RN08_9ACTN</name>
<reference evidence="1 2" key="2">
    <citation type="submission" date="2019-08" db="EMBL/GenBank/DDBJ databases">
        <title>Tsukamurella conjunctivitidis sp. nov., Tsukamurella assacharolytica sp. nov. and Tsukamurella sputae sp. nov. isolated from patients with conjunctivitis, bacteraemia (lymphoma) and respiratory infection (sputum) in Hong Kong.</title>
        <authorList>
            <person name="Fok K.M.N."/>
            <person name="Fong J.Y.H."/>
        </authorList>
    </citation>
    <scope>NUCLEOTIDE SEQUENCE [LARGE SCALE GENOMIC DNA]</scope>
    <source>
        <strain evidence="1 2">HKU70</strain>
    </source>
</reference>
<dbReference type="RefSeq" id="WP_146434456.1">
    <property type="nucleotide sequence ID" value="NZ_VIGV01000003.1"/>
</dbReference>
<dbReference type="AlphaFoldDB" id="A0A5C5RN08"/>
<evidence type="ECO:0000313" key="1">
    <source>
        <dbReference type="EMBL" id="TWS24427.1"/>
    </source>
</evidence>
<gene>
    <name evidence="1" type="ORF">FK268_12625</name>
</gene>
<reference evidence="1 2" key="1">
    <citation type="submission" date="2019-06" db="EMBL/GenBank/DDBJ databases">
        <authorList>
            <person name="Teng J.L.L."/>
            <person name="Lee H.H."/>
            <person name="Lau S.K.P."/>
            <person name="Woo P.C.Y."/>
        </authorList>
    </citation>
    <scope>NUCLEOTIDE SEQUENCE [LARGE SCALE GENOMIC DNA]</scope>
    <source>
        <strain evidence="1 2">HKU70</strain>
    </source>
</reference>
<keyword evidence="2" id="KW-1185">Reference proteome</keyword>
<organism evidence="1 2">
    <name type="scientific">Tsukamurella sputi</name>
    <dbReference type="NCBI Taxonomy" id="2591848"/>
    <lineage>
        <taxon>Bacteria</taxon>
        <taxon>Bacillati</taxon>
        <taxon>Actinomycetota</taxon>
        <taxon>Actinomycetes</taxon>
        <taxon>Mycobacteriales</taxon>
        <taxon>Tsukamurellaceae</taxon>
        <taxon>Tsukamurella</taxon>
    </lineage>
</organism>
<proteinExistence type="predicted"/>
<sequence length="99" mass="10686">MKTREDQQKAADVVAALVPLVEHLWSESDAEAIDSYRRGGELGIVLENILLDAHENDIPLPADQVRAAGECLAVQGMVPPRTDVAALQRIVESRLTSAA</sequence>
<evidence type="ECO:0000313" key="2">
    <source>
        <dbReference type="Proteomes" id="UP000319792"/>
    </source>
</evidence>
<comment type="caution">
    <text evidence="1">The sequence shown here is derived from an EMBL/GenBank/DDBJ whole genome shotgun (WGS) entry which is preliminary data.</text>
</comment>
<protein>
    <submittedName>
        <fullName evidence="1">Uncharacterized protein</fullName>
    </submittedName>
</protein>
<accession>A0A5C5RN08</accession>